<name>W4M2H0_9BACT</name>
<proteinExistence type="predicted"/>
<accession>W4M2H0</accession>
<gene>
    <name evidence="1" type="ORF">ETSY2_29310</name>
</gene>
<evidence type="ECO:0000313" key="2">
    <source>
        <dbReference type="Proteomes" id="UP000019140"/>
    </source>
</evidence>
<organism evidence="1 2">
    <name type="scientific">Candidatus Entotheonella gemina</name>
    <dbReference type="NCBI Taxonomy" id="1429439"/>
    <lineage>
        <taxon>Bacteria</taxon>
        <taxon>Pseudomonadati</taxon>
        <taxon>Nitrospinota/Tectimicrobiota group</taxon>
        <taxon>Candidatus Tectimicrobiota</taxon>
        <taxon>Candidatus Entotheonellia</taxon>
        <taxon>Candidatus Entotheonellales</taxon>
        <taxon>Candidatus Entotheonellaceae</taxon>
        <taxon>Candidatus Entotheonella</taxon>
    </lineage>
</organism>
<keyword evidence="2" id="KW-1185">Reference proteome</keyword>
<evidence type="ECO:0000313" key="1">
    <source>
        <dbReference type="EMBL" id="ETX04353.1"/>
    </source>
</evidence>
<dbReference type="Proteomes" id="UP000019140">
    <property type="component" value="Unassembled WGS sequence"/>
</dbReference>
<reference evidence="1 2" key="1">
    <citation type="journal article" date="2014" name="Nature">
        <title>An environmental bacterial taxon with a large and distinct metabolic repertoire.</title>
        <authorList>
            <person name="Wilson M.C."/>
            <person name="Mori T."/>
            <person name="Ruckert C."/>
            <person name="Uria A.R."/>
            <person name="Helf M.J."/>
            <person name="Takada K."/>
            <person name="Gernert C."/>
            <person name="Steffens U.A."/>
            <person name="Heycke N."/>
            <person name="Schmitt S."/>
            <person name="Rinke C."/>
            <person name="Helfrich E.J."/>
            <person name="Brachmann A.O."/>
            <person name="Gurgui C."/>
            <person name="Wakimoto T."/>
            <person name="Kracht M."/>
            <person name="Crusemann M."/>
            <person name="Hentschel U."/>
            <person name="Abe I."/>
            <person name="Matsunaga S."/>
            <person name="Kalinowski J."/>
            <person name="Takeyama H."/>
            <person name="Piel J."/>
        </authorList>
    </citation>
    <scope>NUCLEOTIDE SEQUENCE [LARGE SCALE GENOMIC DNA]</scope>
    <source>
        <strain evidence="2">TSY2</strain>
    </source>
</reference>
<protein>
    <submittedName>
        <fullName evidence="1">Uncharacterized protein</fullName>
    </submittedName>
</protein>
<dbReference type="AlphaFoldDB" id="W4M2H0"/>
<comment type="caution">
    <text evidence="1">The sequence shown here is derived from an EMBL/GenBank/DDBJ whole genome shotgun (WGS) entry which is preliminary data.</text>
</comment>
<dbReference type="EMBL" id="AZHX01001242">
    <property type="protein sequence ID" value="ETX04353.1"/>
    <property type="molecule type" value="Genomic_DNA"/>
</dbReference>
<sequence>MYDAEGFRYRGAVASAIDPLWEELGFERLRQRIPHWRPED</sequence>
<dbReference type="HOGENOM" id="CLU_3286588_0_0_7"/>